<dbReference type="PANTHER" id="PTHR15696">
    <property type="entry name" value="SMG-7 SUPPRESSOR WITH MORPHOLOGICAL EFFECT ON GENITALIA PROTEIN 7"/>
    <property type="match status" value="1"/>
</dbReference>
<dbReference type="PANTHER" id="PTHR15696:SF7">
    <property type="entry name" value="NONSENSE-MEDIATED MRNA DECAY FACTOR"/>
    <property type="match status" value="1"/>
</dbReference>
<comment type="caution">
    <text evidence="3">The sequence shown here is derived from an EMBL/GenBank/DDBJ whole genome shotgun (WGS) entry which is preliminary data.</text>
</comment>
<feature type="coiled-coil region" evidence="1">
    <location>
        <begin position="504"/>
        <end position="547"/>
    </location>
</feature>
<evidence type="ECO:0000313" key="3">
    <source>
        <dbReference type="EMBL" id="KAF3839560.1"/>
    </source>
</evidence>
<dbReference type="GO" id="GO:0042162">
    <property type="term" value="F:telomeric DNA binding"/>
    <property type="evidence" value="ECO:0007669"/>
    <property type="project" value="TreeGrafter"/>
</dbReference>
<reference evidence="3 4" key="1">
    <citation type="submission" date="2020-03" db="EMBL/GenBank/DDBJ databases">
        <title>Dissostichus mawsoni Genome sequencing and assembly.</title>
        <authorList>
            <person name="Park H."/>
        </authorList>
    </citation>
    <scope>NUCLEOTIDE SEQUENCE [LARGE SCALE GENOMIC DNA]</scope>
    <source>
        <strain evidence="3">DM0001</strain>
        <tissue evidence="3">Muscle</tissue>
    </source>
</reference>
<feature type="compositionally biased region" description="Basic and acidic residues" evidence="2">
    <location>
        <begin position="182"/>
        <end position="191"/>
    </location>
</feature>
<evidence type="ECO:0000256" key="2">
    <source>
        <dbReference type="SAM" id="MobiDB-lite"/>
    </source>
</evidence>
<feature type="compositionally biased region" description="Basic and acidic residues" evidence="2">
    <location>
        <begin position="92"/>
        <end position="114"/>
    </location>
</feature>
<dbReference type="Gene3D" id="3.40.50.1010">
    <property type="entry name" value="5'-nuclease"/>
    <property type="match status" value="2"/>
</dbReference>
<dbReference type="Proteomes" id="UP000518266">
    <property type="component" value="Unassembled WGS sequence"/>
</dbReference>
<feature type="compositionally biased region" description="Acidic residues" evidence="2">
    <location>
        <begin position="141"/>
        <end position="159"/>
    </location>
</feature>
<accession>A0A7J5XR63</accession>
<feature type="region of interest" description="Disordered" evidence="2">
    <location>
        <begin position="61"/>
        <end position="283"/>
    </location>
</feature>
<dbReference type="AlphaFoldDB" id="A0A7J5XR63"/>
<protein>
    <recommendedName>
        <fullName evidence="5">SMG5 nonsense mediated mRNA decay factor</fullName>
    </recommendedName>
</protein>
<feature type="compositionally biased region" description="Acidic residues" evidence="2">
    <location>
        <begin position="227"/>
        <end position="236"/>
    </location>
</feature>
<feature type="region of interest" description="Disordered" evidence="2">
    <location>
        <begin position="311"/>
        <end position="355"/>
    </location>
</feature>
<organism evidence="3 4">
    <name type="scientific">Dissostichus mawsoni</name>
    <name type="common">Antarctic cod</name>
    <dbReference type="NCBI Taxonomy" id="36200"/>
    <lineage>
        <taxon>Eukaryota</taxon>
        <taxon>Metazoa</taxon>
        <taxon>Chordata</taxon>
        <taxon>Craniata</taxon>
        <taxon>Vertebrata</taxon>
        <taxon>Euteleostomi</taxon>
        <taxon>Actinopterygii</taxon>
        <taxon>Neopterygii</taxon>
        <taxon>Teleostei</taxon>
        <taxon>Neoteleostei</taxon>
        <taxon>Acanthomorphata</taxon>
        <taxon>Eupercaria</taxon>
        <taxon>Perciformes</taxon>
        <taxon>Notothenioidei</taxon>
        <taxon>Nototheniidae</taxon>
        <taxon>Dissostichus</taxon>
    </lineage>
</organism>
<dbReference type="OrthoDB" id="5920073at2759"/>
<evidence type="ECO:0000256" key="1">
    <source>
        <dbReference type="SAM" id="Coils"/>
    </source>
</evidence>
<feature type="compositionally biased region" description="Polar residues" evidence="2">
    <location>
        <begin position="269"/>
        <end position="283"/>
    </location>
</feature>
<dbReference type="GO" id="GO:0000184">
    <property type="term" value="P:nuclear-transcribed mRNA catabolic process, nonsense-mediated decay"/>
    <property type="evidence" value="ECO:0007669"/>
    <property type="project" value="TreeGrafter"/>
</dbReference>
<dbReference type="EMBL" id="JAAKFY010000021">
    <property type="protein sequence ID" value="KAF3839560.1"/>
    <property type="molecule type" value="Genomic_DNA"/>
</dbReference>
<sequence>MVVRRLKRGGSKQYSASIAFTLALFSHLVNHVNIRLQAELEEGESQVPPLHTDVTDDLEMRDVSAPATEGKPLQNGSLEQEDEEEEKEEDGSERVGAKKPCSVEEQRKLEEEKQRQKKKYTRLSRLRRRRCARKDTRGGEDESDLSEGFESEEDEDEEDERRRRTDSTGTTTTAAPVNPPSVRKETKRGEEGVWGSGSEEEEEEGGTAFDVETDSDMNSQESRSDLEDIEDAESPDNLEGQAREQQDEEEDEEQPKEEGGGDRDGDTPPATNGPLTPSDSSISSNLQAMSSTLFQAKRCFRLAPTFSNMLLRPQASSPPGIPTPTEVSAPPSQETPPPPGETPCDINPSTANGTTTENGLIQVVKVFVDWLRTNTDIILMCAQSSQSLWNRLSVLLNLLPDGSKMLEAELGLSAEVTELLNECEQPGLIQSLLLPEDLALRHLPALNAAHHRLDFTHRNPSLSSLQECVVRVCCIRSFGHFLTNLQGNVLHFNPEAGIFTSISQSEQDNLVQQAKAQIQMAEEEARRNRLMRDMAQLRLQLEVSQLEGSLQQPKAQSSMSPYLVPDTAALCQHLNLIRQLAGSGCFIIIIPRTGQCPQQHVIDGLDRLKKENSGARDGIRFLESEFRKGNRQLYKMVDSCRQLTVSQSNGDEDTAGMVTILTDHQVEELCTRSAAMKAAIQAAGSAGMELKNIVEFYRQWKEIG</sequence>
<feature type="compositionally biased region" description="Acidic residues" evidence="2">
    <location>
        <begin position="246"/>
        <end position="255"/>
    </location>
</feature>
<feature type="compositionally biased region" description="Basic residues" evidence="2">
    <location>
        <begin position="115"/>
        <end position="132"/>
    </location>
</feature>
<evidence type="ECO:0008006" key="5">
    <source>
        <dbReference type="Google" id="ProtNLM"/>
    </source>
</evidence>
<feature type="compositionally biased region" description="Acidic residues" evidence="2">
    <location>
        <begin position="198"/>
        <end position="215"/>
    </location>
</feature>
<feature type="compositionally biased region" description="Acidic residues" evidence="2">
    <location>
        <begin position="79"/>
        <end position="91"/>
    </location>
</feature>
<name>A0A7J5XR63_DISMA</name>
<dbReference type="InterPro" id="IPR045153">
    <property type="entry name" value="Est1/Ebs1-like"/>
</dbReference>
<feature type="compositionally biased region" description="Basic and acidic residues" evidence="2">
    <location>
        <begin position="256"/>
        <end position="266"/>
    </location>
</feature>
<evidence type="ECO:0000313" key="4">
    <source>
        <dbReference type="Proteomes" id="UP000518266"/>
    </source>
</evidence>
<dbReference type="GO" id="GO:0070034">
    <property type="term" value="F:telomerase RNA binding"/>
    <property type="evidence" value="ECO:0007669"/>
    <property type="project" value="TreeGrafter"/>
</dbReference>
<dbReference type="InterPro" id="IPR011990">
    <property type="entry name" value="TPR-like_helical_dom_sf"/>
</dbReference>
<keyword evidence="4" id="KW-1185">Reference proteome</keyword>
<dbReference type="SUPFAM" id="SSF48452">
    <property type="entry name" value="TPR-like"/>
    <property type="match status" value="1"/>
</dbReference>
<dbReference type="GO" id="GO:0005697">
    <property type="term" value="C:telomerase holoenzyme complex"/>
    <property type="evidence" value="ECO:0007669"/>
    <property type="project" value="TreeGrafter"/>
</dbReference>
<gene>
    <name evidence="3" type="ORF">F7725_018277</name>
</gene>
<keyword evidence="1" id="KW-0175">Coiled coil</keyword>
<proteinExistence type="predicted"/>